<name>A0ABU8Q5P0_9SPHN</name>
<keyword evidence="3" id="KW-1185">Reference proteome</keyword>
<feature type="transmembrane region" description="Helical" evidence="1">
    <location>
        <begin position="20"/>
        <end position="39"/>
    </location>
</feature>
<protein>
    <recommendedName>
        <fullName evidence="4">Acyltransferase 3 domain-containing protein</fullName>
    </recommendedName>
</protein>
<sequence length="157" mass="17389">MIAAAVLRYAPAAWHRYGKVALGVGLLMLVASAVYIQNVDYTTDLFARTLLFNVVSIGAMLCLPSVRALRRPKSPVVVWVITMTSVLSYSAYLCHWMILMALEMVQRHLPGTLVIAALLSCVFVGSVIVVSALSYMLVEVPFLRLRDRLSRPEAHQI</sequence>
<feature type="transmembrane region" description="Helical" evidence="1">
    <location>
        <begin position="114"/>
        <end position="138"/>
    </location>
</feature>
<evidence type="ECO:0008006" key="4">
    <source>
        <dbReference type="Google" id="ProtNLM"/>
    </source>
</evidence>
<evidence type="ECO:0000313" key="3">
    <source>
        <dbReference type="Proteomes" id="UP001380365"/>
    </source>
</evidence>
<reference evidence="2 3" key="1">
    <citation type="submission" date="2023-12" db="EMBL/GenBank/DDBJ databases">
        <title>Gut-associated functions are favored during microbiome assembly across C. elegans life.</title>
        <authorList>
            <person name="Zimmermann J."/>
        </authorList>
    </citation>
    <scope>NUCLEOTIDE SEQUENCE [LARGE SCALE GENOMIC DNA]</scope>
    <source>
        <strain evidence="2 3">JUb134</strain>
    </source>
</reference>
<proteinExistence type="predicted"/>
<accession>A0ABU8Q5P0</accession>
<dbReference type="RefSeq" id="WP_132884641.1">
    <property type="nucleotide sequence ID" value="NZ_JBBGZA010000001.1"/>
</dbReference>
<feature type="transmembrane region" description="Helical" evidence="1">
    <location>
        <begin position="76"/>
        <end position="102"/>
    </location>
</feature>
<comment type="caution">
    <text evidence="2">The sequence shown here is derived from an EMBL/GenBank/DDBJ whole genome shotgun (WGS) entry which is preliminary data.</text>
</comment>
<gene>
    <name evidence="2" type="ORF">WH159_10950</name>
</gene>
<keyword evidence="1" id="KW-1133">Transmembrane helix</keyword>
<dbReference type="Proteomes" id="UP001380365">
    <property type="component" value="Unassembled WGS sequence"/>
</dbReference>
<feature type="transmembrane region" description="Helical" evidence="1">
    <location>
        <begin position="45"/>
        <end position="64"/>
    </location>
</feature>
<evidence type="ECO:0000256" key="1">
    <source>
        <dbReference type="SAM" id="Phobius"/>
    </source>
</evidence>
<keyword evidence="1" id="KW-0472">Membrane</keyword>
<dbReference type="EMBL" id="JBBGZA010000001">
    <property type="protein sequence ID" value="MEJ5095052.1"/>
    <property type="molecule type" value="Genomic_DNA"/>
</dbReference>
<evidence type="ECO:0000313" key="2">
    <source>
        <dbReference type="EMBL" id="MEJ5095052.1"/>
    </source>
</evidence>
<keyword evidence="1" id="KW-0812">Transmembrane</keyword>
<organism evidence="2 3">
    <name type="scientific">Sphingomonas molluscorum</name>
    <dbReference type="NCBI Taxonomy" id="418184"/>
    <lineage>
        <taxon>Bacteria</taxon>
        <taxon>Pseudomonadati</taxon>
        <taxon>Pseudomonadota</taxon>
        <taxon>Alphaproteobacteria</taxon>
        <taxon>Sphingomonadales</taxon>
        <taxon>Sphingomonadaceae</taxon>
        <taxon>Sphingomonas</taxon>
    </lineage>
</organism>